<evidence type="ECO:0000313" key="5">
    <source>
        <dbReference type="Proteomes" id="UP001060018"/>
    </source>
</evidence>
<dbReference type="OrthoDB" id="4869265at2"/>
<dbReference type="Proteomes" id="UP001060018">
    <property type="component" value="Chromosome"/>
</dbReference>
<evidence type="ECO:0000313" key="2">
    <source>
        <dbReference type="EMBL" id="QDY64893.1"/>
    </source>
</evidence>
<evidence type="ECO:0008006" key="6">
    <source>
        <dbReference type="Google" id="ProtNLM"/>
    </source>
</evidence>
<keyword evidence="1" id="KW-1133">Transmembrane helix</keyword>
<proteinExistence type="predicted"/>
<name>A0A5B8IIB6_9MICC</name>
<evidence type="ECO:0000256" key="1">
    <source>
        <dbReference type="SAM" id="Phobius"/>
    </source>
</evidence>
<reference evidence="3" key="2">
    <citation type="journal article" date="2022" name="Pest Manag. Sci.">
        <title>Glutamicibacter halophytocola-mediated host fitness of potato tuber moth on Solanaceae crops.</title>
        <authorList>
            <person name="Wang W."/>
            <person name="Xiao G."/>
            <person name="Du G."/>
            <person name="Chang L."/>
            <person name="Yang Y."/>
            <person name="Ye J."/>
            <person name="Chen B."/>
        </authorList>
    </citation>
    <scope>NUCLEOTIDE SEQUENCE</scope>
    <source>
        <strain evidence="3">S2</strain>
    </source>
</reference>
<accession>A0A5B8IIB6</accession>
<dbReference type="AlphaFoldDB" id="A0A5B8IIB6"/>
<organism evidence="3 5">
    <name type="scientific">Glutamicibacter halophytocola</name>
    <dbReference type="NCBI Taxonomy" id="1933880"/>
    <lineage>
        <taxon>Bacteria</taxon>
        <taxon>Bacillati</taxon>
        <taxon>Actinomycetota</taxon>
        <taxon>Actinomycetes</taxon>
        <taxon>Micrococcales</taxon>
        <taxon>Micrococcaceae</taxon>
        <taxon>Glutamicibacter</taxon>
    </lineage>
</organism>
<dbReference type="Proteomes" id="UP000320717">
    <property type="component" value="Chromosome"/>
</dbReference>
<evidence type="ECO:0000313" key="3">
    <source>
        <dbReference type="EMBL" id="UUX60199.1"/>
    </source>
</evidence>
<gene>
    <name evidence="2" type="ORF">FQA45_00390</name>
    <name evidence="3" type="ORF">NUH22_06185</name>
</gene>
<keyword evidence="1" id="KW-0472">Membrane</keyword>
<dbReference type="RefSeq" id="WP_146274838.1">
    <property type="nucleotide sequence ID" value="NZ_CP102487.1"/>
</dbReference>
<reference evidence="2 4" key="1">
    <citation type="submission" date="2019-07" db="EMBL/GenBank/DDBJ databases">
        <title>Complete Genome Sequence of drought tolerant Plant Growth-Promoting Rhizobacterium Glutamicibacter halophytocola DR408.</title>
        <authorList>
            <person name="Nishu S.D."/>
            <person name="Lee T.K."/>
        </authorList>
    </citation>
    <scope>NUCLEOTIDE SEQUENCE [LARGE SCALE GENOMIC DNA]</scope>
    <source>
        <strain evidence="2 4">DR408</strain>
    </source>
</reference>
<feature type="transmembrane region" description="Helical" evidence="1">
    <location>
        <begin position="36"/>
        <end position="59"/>
    </location>
</feature>
<dbReference type="EMBL" id="CP042260">
    <property type="protein sequence ID" value="QDY64893.1"/>
    <property type="molecule type" value="Genomic_DNA"/>
</dbReference>
<sequence length="168" mass="17898">MYQPFQLIQQLPKELINLDSHGNYKKWASAEDGQSLVLAIGLCAITLLTISVVLAASAVNLKARQLLSIADGAVVAAVDEFEFVADGPNPRIELSQQRVQQAVGKYLLDVGAAGRVDDLRITSVEIRPDGQGATLELSGTVRPPIVGWIVPNGVPISVNSTAQTVLSR</sequence>
<protein>
    <recommendedName>
        <fullName evidence="6">Flp pilus-assembly TadG-like N-terminal domain-containing protein</fullName>
    </recommendedName>
</protein>
<keyword evidence="1" id="KW-0812">Transmembrane</keyword>
<evidence type="ECO:0000313" key="4">
    <source>
        <dbReference type="Proteomes" id="UP000320717"/>
    </source>
</evidence>
<keyword evidence="4" id="KW-1185">Reference proteome</keyword>
<dbReference type="EMBL" id="CP102487">
    <property type="protein sequence ID" value="UUX60199.1"/>
    <property type="molecule type" value="Genomic_DNA"/>
</dbReference>